<dbReference type="PANTHER" id="PTHR21071">
    <property type="entry name" value="UDP-N-ACETYLENOLPYRUVOYLGLUCOSAMINE REDUCTASE"/>
    <property type="match status" value="1"/>
</dbReference>
<dbReference type="Gene3D" id="3.90.78.10">
    <property type="entry name" value="UDP-N-acetylenolpyruvoylglucosamine reductase, C-terminal domain"/>
    <property type="match status" value="1"/>
</dbReference>
<dbReference type="EC" id="1.3.1.98" evidence="5 19"/>
<dbReference type="GO" id="GO:0071949">
    <property type="term" value="F:FAD binding"/>
    <property type="evidence" value="ECO:0007669"/>
    <property type="project" value="InterPro"/>
</dbReference>
<evidence type="ECO:0000256" key="12">
    <source>
        <dbReference type="ARBA" id="ARBA00022960"/>
    </source>
</evidence>
<dbReference type="SUPFAM" id="SSF56194">
    <property type="entry name" value="Uridine diphospho-N-Acetylenolpyruvylglucosamine reductase, MurB, C-terminal domain"/>
    <property type="match status" value="1"/>
</dbReference>
<dbReference type="GO" id="GO:0008360">
    <property type="term" value="P:regulation of cell shape"/>
    <property type="evidence" value="ECO:0007669"/>
    <property type="project" value="UniProtKB-KW"/>
</dbReference>
<dbReference type="PROSITE" id="PS51387">
    <property type="entry name" value="FAD_PCMH"/>
    <property type="match status" value="1"/>
</dbReference>
<comment type="similarity">
    <text evidence="19">Belongs to the MurB family.</text>
</comment>
<keyword evidence="12 19" id="KW-0133">Cell shape</keyword>
<dbReference type="SUPFAM" id="SSF56176">
    <property type="entry name" value="FAD-binding/transporter-associated domain-like"/>
    <property type="match status" value="1"/>
</dbReference>
<evidence type="ECO:0000256" key="6">
    <source>
        <dbReference type="ARBA" id="ARBA00015188"/>
    </source>
</evidence>
<dbReference type="InterPro" id="IPR016166">
    <property type="entry name" value="FAD-bd_PCMH"/>
</dbReference>
<dbReference type="InterPro" id="IPR011601">
    <property type="entry name" value="MurB_C"/>
</dbReference>
<protein>
    <recommendedName>
        <fullName evidence="6 19">UDP-N-acetylenolpyruvoylglucosamine reductase</fullName>
        <ecNumber evidence="5 19">1.3.1.98</ecNumber>
    </recommendedName>
    <alternativeName>
        <fullName evidence="17 19">UDP-N-acetylmuramate dehydrogenase</fullName>
    </alternativeName>
</protein>
<comment type="subcellular location">
    <subcellularLocation>
        <location evidence="3 19">Cytoplasm</location>
    </subcellularLocation>
</comment>
<dbReference type="InterPro" id="IPR003170">
    <property type="entry name" value="MurB"/>
</dbReference>
<keyword evidence="13 19" id="KW-0573">Peptidoglycan synthesis</keyword>
<feature type="active site" evidence="19">
    <location>
        <position position="300"/>
    </location>
</feature>
<keyword evidence="7 19" id="KW-0963">Cytoplasm</keyword>
<dbReference type="NCBIfam" id="TIGR00179">
    <property type="entry name" value="murB"/>
    <property type="match status" value="1"/>
</dbReference>
<evidence type="ECO:0000256" key="19">
    <source>
        <dbReference type="HAMAP-Rule" id="MF_00037"/>
    </source>
</evidence>
<dbReference type="InterPro" id="IPR006094">
    <property type="entry name" value="Oxid_FAD_bind_N"/>
</dbReference>
<keyword evidence="9 19" id="KW-0285">Flavoprotein</keyword>
<dbReference type="InterPro" id="IPR016169">
    <property type="entry name" value="FAD-bd_PCMH_sub2"/>
</dbReference>
<comment type="cofactor">
    <cofactor evidence="1 19">
        <name>FAD</name>
        <dbReference type="ChEBI" id="CHEBI:57692"/>
    </cofactor>
</comment>
<dbReference type="InterPro" id="IPR036635">
    <property type="entry name" value="MurB_C_sf"/>
</dbReference>
<dbReference type="EMBL" id="MN990728">
    <property type="protein sequence ID" value="QIM10293.1"/>
    <property type="molecule type" value="Genomic_DNA"/>
</dbReference>
<sequence>MFGLNFFKKNSLLSALPKVRGKYLQNVSMSRHTWFGVGGPAEIMYIPHDIDDLSLFIRNRPKNIPVFLVGGGSNLLVRDGGIPGVVIKLDSPAFKQVNIDADEITCGAGLRNIELKKHLISHRLGGLEFLCSIPGVIGGSVKSNAGCFGREVKDVIKSAQIMNGAGEIKTIGVKDLELDYRSSCFPDDWIILSITFNVAADSKENIEKTLAEQKAYRQAHQPHNQKTAGSTFKNPQGLRAWELIKKSGCDNFSVGGAKVSEKHCNFLINTGNATAKDIETLGEMIINQVRQKTYITLEWEVKRVGVEK</sequence>
<keyword evidence="16 19" id="KW-0961">Cell wall biogenesis/degradation</keyword>
<keyword evidence="15 19" id="KW-0131">Cell cycle</keyword>
<keyword evidence="10 19" id="KW-0274">FAD</keyword>
<evidence type="ECO:0000256" key="11">
    <source>
        <dbReference type="ARBA" id="ARBA00022857"/>
    </source>
</evidence>
<evidence type="ECO:0000256" key="14">
    <source>
        <dbReference type="ARBA" id="ARBA00023002"/>
    </source>
</evidence>
<evidence type="ECO:0000256" key="9">
    <source>
        <dbReference type="ARBA" id="ARBA00022630"/>
    </source>
</evidence>
<keyword evidence="8 19" id="KW-0132">Cell division</keyword>
<gene>
    <name evidence="19 21" type="primary">murB</name>
    <name evidence="21" type="ORF">PlAlph_0470</name>
</gene>
<dbReference type="Pfam" id="PF01565">
    <property type="entry name" value="FAD_binding_4"/>
    <property type="match status" value="1"/>
</dbReference>
<dbReference type="GO" id="GO:0071555">
    <property type="term" value="P:cell wall organization"/>
    <property type="evidence" value="ECO:0007669"/>
    <property type="project" value="UniProtKB-KW"/>
</dbReference>
<dbReference type="GO" id="GO:0051301">
    <property type="term" value="P:cell division"/>
    <property type="evidence" value="ECO:0007669"/>
    <property type="project" value="UniProtKB-KW"/>
</dbReference>
<comment type="catalytic activity">
    <reaction evidence="18 19">
        <text>UDP-N-acetyl-alpha-D-muramate + NADP(+) = UDP-N-acetyl-3-O-(1-carboxyvinyl)-alpha-D-glucosamine + NADPH + H(+)</text>
        <dbReference type="Rhea" id="RHEA:12248"/>
        <dbReference type="ChEBI" id="CHEBI:15378"/>
        <dbReference type="ChEBI" id="CHEBI:57783"/>
        <dbReference type="ChEBI" id="CHEBI:58349"/>
        <dbReference type="ChEBI" id="CHEBI:68483"/>
        <dbReference type="ChEBI" id="CHEBI:70757"/>
        <dbReference type="EC" id="1.3.1.98"/>
    </reaction>
</comment>
<dbReference type="Gene3D" id="3.30.465.10">
    <property type="match status" value="1"/>
</dbReference>
<keyword evidence="14 19" id="KW-0560">Oxidoreductase</keyword>
<comment type="function">
    <text evidence="2 19">Cell wall formation.</text>
</comment>
<dbReference type="InterPro" id="IPR036318">
    <property type="entry name" value="FAD-bd_PCMH-like_sf"/>
</dbReference>
<evidence type="ECO:0000256" key="4">
    <source>
        <dbReference type="ARBA" id="ARBA00004752"/>
    </source>
</evidence>
<accession>A0A6G8F205</accession>
<dbReference type="InterPro" id="IPR016167">
    <property type="entry name" value="FAD-bd_PCMH_sub1"/>
</dbReference>
<dbReference type="NCBIfam" id="NF010480">
    <property type="entry name" value="PRK13905.1"/>
    <property type="match status" value="1"/>
</dbReference>
<dbReference type="AlphaFoldDB" id="A0A6G8F205"/>
<evidence type="ECO:0000256" key="8">
    <source>
        <dbReference type="ARBA" id="ARBA00022618"/>
    </source>
</evidence>
<feature type="domain" description="FAD-binding PCMH-type" evidence="20">
    <location>
        <begin position="36"/>
        <end position="201"/>
    </location>
</feature>
<dbReference type="Pfam" id="PF02873">
    <property type="entry name" value="MurB_C"/>
    <property type="match status" value="1"/>
</dbReference>
<feature type="active site" description="Proton donor" evidence="19">
    <location>
        <position position="230"/>
    </location>
</feature>
<dbReference type="GO" id="GO:0009252">
    <property type="term" value="P:peptidoglycan biosynthetic process"/>
    <property type="evidence" value="ECO:0007669"/>
    <property type="project" value="UniProtKB-UniRule"/>
</dbReference>
<reference evidence="21" key="1">
    <citation type="journal article" date="2020" name="J. ISSAAS">
        <title>Lactobacilli and other gastrointestinal microbiota of Peromyscus leucopus, reservoir host for agents of Lyme disease and other zoonoses in North America.</title>
        <authorList>
            <person name="Milovic A."/>
            <person name="Bassam K."/>
            <person name="Shao H."/>
            <person name="Chatzistamou I."/>
            <person name="Tufts D.M."/>
            <person name="Diuk-Wasser M."/>
            <person name="Barbour A.G."/>
        </authorList>
    </citation>
    <scope>NUCLEOTIDE SEQUENCE</scope>
    <source>
        <strain evidence="21">LL90</strain>
    </source>
</reference>
<evidence type="ECO:0000256" key="15">
    <source>
        <dbReference type="ARBA" id="ARBA00023306"/>
    </source>
</evidence>
<evidence type="ECO:0000256" key="17">
    <source>
        <dbReference type="ARBA" id="ARBA00031026"/>
    </source>
</evidence>
<evidence type="ECO:0000256" key="10">
    <source>
        <dbReference type="ARBA" id="ARBA00022827"/>
    </source>
</evidence>
<evidence type="ECO:0000256" key="5">
    <source>
        <dbReference type="ARBA" id="ARBA00012518"/>
    </source>
</evidence>
<evidence type="ECO:0000256" key="2">
    <source>
        <dbReference type="ARBA" id="ARBA00003921"/>
    </source>
</evidence>
<evidence type="ECO:0000256" key="18">
    <source>
        <dbReference type="ARBA" id="ARBA00048914"/>
    </source>
</evidence>
<evidence type="ECO:0000313" key="21">
    <source>
        <dbReference type="EMBL" id="QIM10293.1"/>
    </source>
</evidence>
<evidence type="ECO:0000256" key="7">
    <source>
        <dbReference type="ARBA" id="ARBA00022490"/>
    </source>
</evidence>
<keyword evidence="11 19" id="KW-0521">NADP</keyword>
<evidence type="ECO:0000256" key="16">
    <source>
        <dbReference type="ARBA" id="ARBA00023316"/>
    </source>
</evidence>
<name>A0A6G8F205_9PROT</name>
<evidence type="ECO:0000256" key="1">
    <source>
        <dbReference type="ARBA" id="ARBA00001974"/>
    </source>
</evidence>
<dbReference type="UniPathway" id="UPA00219"/>
<organism evidence="21">
    <name type="scientific">uncultured Alphaproteobacteria bacterium</name>
    <dbReference type="NCBI Taxonomy" id="91750"/>
    <lineage>
        <taxon>Bacteria</taxon>
        <taxon>Pseudomonadati</taxon>
        <taxon>Pseudomonadota</taxon>
        <taxon>Alphaproteobacteria</taxon>
        <taxon>environmental samples</taxon>
    </lineage>
</organism>
<evidence type="ECO:0000256" key="13">
    <source>
        <dbReference type="ARBA" id="ARBA00022984"/>
    </source>
</evidence>
<dbReference type="GO" id="GO:0005829">
    <property type="term" value="C:cytosol"/>
    <property type="evidence" value="ECO:0007669"/>
    <property type="project" value="TreeGrafter"/>
</dbReference>
<dbReference type="PANTHER" id="PTHR21071:SF4">
    <property type="entry name" value="UDP-N-ACETYLENOLPYRUVOYLGLUCOSAMINE REDUCTASE"/>
    <property type="match status" value="1"/>
</dbReference>
<dbReference type="GO" id="GO:0008762">
    <property type="term" value="F:UDP-N-acetylmuramate dehydrogenase activity"/>
    <property type="evidence" value="ECO:0007669"/>
    <property type="project" value="UniProtKB-UniRule"/>
</dbReference>
<proteinExistence type="inferred from homology"/>
<feature type="active site" evidence="19">
    <location>
        <position position="181"/>
    </location>
</feature>
<dbReference type="HAMAP" id="MF_00037">
    <property type="entry name" value="MurB"/>
    <property type="match status" value="1"/>
</dbReference>
<dbReference type="Gene3D" id="3.30.43.10">
    <property type="entry name" value="Uridine Diphospho-n-acetylenolpyruvylglucosamine Reductase, domain 2"/>
    <property type="match status" value="1"/>
</dbReference>
<evidence type="ECO:0000259" key="20">
    <source>
        <dbReference type="PROSITE" id="PS51387"/>
    </source>
</evidence>
<comment type="pathway">
    <text evidence="4 19">Cell wall biogenesis; peptidoglycan biosynthesis.</text>
</comment>
<evidence type="ECO:0000256" key="3">
    <source>
        <dbReference type="ARBA" id="ARBA00004496"/>
    </source>
</evidence>